<dbReference type="AlphaFoldDB" id="A0A1L7VUV7"/>
<organism evidence="1 2">
    <name type="scientific">Fusarium proliferatum (strain ET1)</name>
    <name type="common">Orchid endophyte fungus</name>
    <dbReference type="NCBI Taxonomy" id="1227346"/>
    <lineage>
        <taxon>Eukaryota</taxon>
        <taxon>Fungi</taxon>
        <taxon>Dikarya</taxon>
        <taxon>Ascomycota</taxon>
        <taxon>Pezizomycotina</taxon>
        <taxon>Sordariomycetes</taxon>
        <taxon>Hypocreomycetidae</taxon>
        <taxon>Hypocreales</taxon>
        <taxon>Nectriaceae</taxon>
        <taxon>Fusarium</taxon>
        <taxon>Fusarium fujikuroi species complex</taxon>
    </lineage>
</organism>
<proteinExistence type="predicted"/>
<comment type="caution">
    <text evidence="1">The sequence shown here is derived from an EMBL/GenBank/DDBJ whole genome shotgun (WGS) entry which is preliminary data.</text>
</comment>
<reference evidence="2" key="1">
    <citation type="journal article" date="2016" name="Genome Biol. Evol.">
        <title>Comparative 'omics' of the Fusarium fujikuroi species complex highlights differences in genetic potential and metabolite synthesis.</title>
        <authorList>
            <person name="Niehaus E.-M."/>
            <person name="Muensterkoetter M."/>
            <person name="Proctor R.H."/>
            <person name="Brown D.W."/>
            <person name="Sharon A."/>
            <person name="Idan Y."/>
            <person name="Oren-Young L."/>
            <person name="Sieber C.M."/>
            <person name="Novak O."/>
            <person name="Pencik A."/>
            <person name="Tarkowska D."/>
            <person name="Hromadova K."/>
            <person name="Freeman S."/>
            <person name="Maymon M."/>
            <person name="Elazar M."/>
            <person name="Youssef S.A."/>
            <person name="El-Shabrawy E.S.M."/>
            <person name="Shalaby A.B.A."/>
            <person name="Houterman P."/>
            <person name="Brock N.L."/>
            <person name="Burkhardt I."/>
            <person name="Tsavkelova E.A."/>
            <person name="Dickschat J.S."/>
            <person name="Galuszka P."/>
            <person name="Gueldener U."/>
            <person name="Tudzynski B."/>
        </authorList>
    </citation>
    <scope>NUCLEOTIDE SEQUENCE [LARGE SCALE GENOMIC DNA]</scope>
    <source>
        <strain evidence="2">ET1</strain>
    </source>
</reference>
<gene>
    <name evidence="1" type="ORF">FPRO_13980</name>
</gene>
<evidence type="ECO:0000313" key="2">
    <source>
        <dbReference type="Proteomes" id="UP000183971"/>
    </source>
</evidence>
<name>A0A1L7VUV7_FUSPR</name>
<evidence type="ECO:0000313" key="1">
    <source>
        <dbReference type="EMBL" id="CZR44201.1"/>
    </source>
</evidence>
<dbReference type="RefSeq" id="XP_031084762.1">
    <property type="nucleotide sequence ID" value="XM_031218955.1"/>
</dbReference>
<sequence>MANTFKNMSCQAITLIDLVFEKIEAVREAAPPMPSQEEVDQLLSYLKRLKIHMTGMKEQVDAPDQELTLAAVVTQASEVMFEVDNMQFAIWLIDPDRPCKSIHGDGRDHPLAHRIDQ</sequence>
<protein>
    <submittedName>
        <fullName evidence="1">Uncharacterized protein</fullName>
    </submittedName>
</protein>
<dbReference type="EMBL" id="FJOF01000008">
    <property type="protein sequence ID" value="CZR44201.1"/>
    <property type="molecule type" value="Genomic_DNA"/>
</dbReference>
<dbReference type="VEuPathDB" id="FungiDB:FPRO_13980"/>
<dbReference type="Proteomes" id="UP000183971">
    <property type="component" value="Unassembled WGS sequence"/>
</dbReference>
<accession>A0A1L7VUV7</accession>
<keyword evidence="2" id="KW-1185">Reference proteome</keyword>
<dbReference type="GeneID" id="42058839"/>